<feature type="transmembrane region" description="Helical" evidence="2">
    <location>
        <begin position="43"/>
        <end position="60"/>
    </location>
</feature>
<feature type="transmembrane region" description="Helical" evidence="2">
    <location>
        <begin position="458"/>
        <end position="479"/>
    </location>
</feature>
<feature type="transmembrane region" description="Helical" evidence="2">
    <location>
        <begin position="494"/>
        <end position="517"/>
    </location>
</feature>
<dbReference type="SUPFAM" id="SSF82866">
    <property type="entry name" value="Multidrug efflux transporter AcrB transmembrane domain"/>
    <property type="match status" value="2"/>
</dbReference>
<name>A0A381PE21_9ZZZZ</name>
<dbReference type="InterPro" id="IPR001036">
    <property type="entry name" value="Acrflvin-R"/>
</dbReference>
<evidence type="ECO:0000256" key="2">
    <source>
        <dbReference type="SAM" id="Phobius"/>
    </source>
</evidence>
<keyword evidence="2" id="KW-1133">Transmembrane helix</keyword>
<feature type="transmembrane region" description="Helical" evidence="2">
    <location>
        <begin position="977"/>
        <end position="997"/>
    </location>
</feature>
<gene>
    <name evidence="3" type="ORF">METZ01_LOCUS18096</name>
</gene>
<keyword evidence="2" id="KW-0472">Membrane</keyword>
<dbReference type="Gene3D" id="3.30.2090.10">
    <property type="entry name" value="Multidrug efflux transporter AcrB TolC docking domain, DN and DC subdomains"/>
    <property type="match status" value="2"/>
</dbReference>
<feature type="transmembrane region" description="Helical" evidence="2">
    <location>
        <begin position="1054"/>
        <end position="1074"/>
    </location>
</feature>
<feature type="transmembrane region" description="Helical" evidence="2">
    <location>
        <begin position="529"/>
        <end position="548"/>
    </location>
</feature>
<feature type="transmembrane region" description="Helical" evidence="2">
    <location>
        <begin position="949"/>
        <end position="970"/>
    </location>
</feature>
<dbReference type="SUPFAM" id="SSF82693">
    <property type="entry name" value="Multidrug efflux transporter AcrB pore domain, PN1, PN2, PC1 and PC2 subdomains"/>
    <property type="match status" value="3"/>
</dbReference>
<feature type="region of interest" description="Disordered" evidence="1">
    <location>
        <begin position="682"/>
        <end position="704"/>
    </location>
</feature>
<dbReference type="Gene3D" id="1.20.1640.10">
    <property type="entry name" value="Multidrug efflux transporter AcrB transmembrane domain"/>
    <property type="match status" value="2"/>
</dbReference>
<evidence type="ECO:0008006" key="4">
    <source>
        <dbReference type="Google" id="ProtNLM"/>
    </source>
</evidence>
<feature type="non-terminal residue" evidence="3">
    <location>
        <position position="1"/>
    </location>
</feature>
<protein>
    <recommendedName>
        <fullName evidence="4">SSD domain-containing protein</fullName>
    </recommendedName>
</protein>
<reference evidence="3" key="1">
    <citation type="submission" date="2018-05" db="EMBL/GenBank/DDBJ databases">
        <authorList>
            <person name="Lanie J.A."/>
            <person name="Ng W.-L."/>
            <person name="Kazmierczak K.M."/>
            <person name="Andrzejewski T.M."/>
            <person name="Davidsen T.M."/>
            <person name="Wayne K.J."/>
            <person name="Tettelin H."/>
            <person name="Glass J.I."/>
            <person name="Rusch D."/>
            <person name="Podicherti R."/>
            <person name="Tsui H.-C.T."/>
            <person name="Winkler M.E."/>
        </authorList>
    </citation>
    <scope>NUCLEOTIDE SEQUENCE</scope>
</reference>
<dbReference type="AlphaFoldDB" id="A0A381PE21"/>
<feature type="transmembrane region" description="Helical" evidence="2">
    <location>
        <begin position="1094"/>
        <end position="1126"/>
    </location>
</feature>
<feature type="region of interest" description="Disordered" evidence="1">
    <location>
        <begin position="1146"/>
        <end position="1170"/>
    </location>
</feature>
<dbReference type="PANTHER" id="PTHR32063">
    <property type="match status" value="1"/>
</dbReference>
<accession>A0A381PE21</accession>
<feature type="compositionally biased region" description="Pro residues" evidence="1">
    <location>
        <begin position="1160"/>
        <end position="1170"/>
    </location>
</feature>
<dbReference type="Gene3D" id="3.30.70.1430">
    <property type="entry name" value="Multidrug efflux transporter AcrB pore domain"/>
    <property type="match status" value="2"/>
</dbReference>
<sequence>VREDKKTHQGTGVNEPNVRRLGSDSLARYKEFFPTSFAIEHRTSVVILLMIIGVMGALSYQATPKESFPQIPISMLAVNTVYSGVSPGDVESQVTRVLEEELSTISELKELTSTSVEGYSSIVAEFEASIDLDDALQKVREKVDLAKSDLPQDAEEPSILEFSFSEMPVMQVNLAGEYGLVRLKELAEELQDRLEALPPVLRADLRGGLEREVKVDVDLGKLQFYGIALSDVIDAIRNENVNIPGGSIDVGDTKYLIRVDGEFDEPTLIEDIVVLIEEGRPIYVRDVATVDFGFAERENFARMDGVAVITLDVIKRSGENIIETAEGVKAEVAAMESLFPPTTKVTLTSDMSNEIDQMVSSLENNIVSGLILIVAILLFFLGAGTSVFVAISIPASMFLSFMVLNILGISMNMIVLFSLILALGMLVDNAIVVVENIYRFMEEGWDRTLAAKKATGEVAGPIIVATATTLAAFTPLLFWPGEIGDFMGYLPKTLIITLTSSLFVAIVIVPTLSAMFMQLDGVPRRRMRGAMRWTLIGATLATLLFIFVGVNWLSAVLLSITIVALWGLYRFILERLARRFQNNFLPNVMKAYERQLRWALSHRAKMLAGTLVVFLATGVGYGLFGLGTEFFPESMPPGEMVVEIETPVGTRAEVTDAFVRELEQELHGVGGRSDWVSVVSVTGSGGGRGGGNPRGGGPTGPEGGRLSVSLVDFQDRQRDAFETLAEMQATVGKEIAGATVTVDKIVEGPPQGLPVNIEIVGENFDELKELSNELLGILEGAPVYLKLVGLESDLDEARPELAVAIDREKAALYDLNTSRVGNAIRGAINGTEAAKYRTGNDEYDIIVRLAGPYRNELEGLRELTVMAEGGIQIPLVSMATWSVEGGAGAIRRKNQERMATITSDVAAGYTNNAVMEEVKETLTEFESRLTPGYTMRYTGQSQEQDEAQAFLSGAFLTALMLIGFILISQFNSVVKPVIILTSVIMSTIGVLLGLMIFRMPFGIINTGVGIISLAGIVVNNAIILIDYIDVLRERDGMDLQDALVRGGKTRFRPVVLTALTTALGLVPLAIGLNFDFFGLYGSLDPDFYWGGEQVAWWGSMAVAIIAGILFATFLTLILVPVMYSLVDEVTSFLKLHFLHAEEPELTQDGGVPEQGQVPPFASPNPAGMPT</sequence>
<feature type="transmembrane region" description="Helical" evidence="2">
    <location>
        <begin position="554"/>
        <end position="573"/>
    </location>
</feature>
<feature type="transmembrane region" description="Helical" evidence="2">
    <location>
        <begin position="1003"/>
        <end position="1025"/>
    </location>
</feature>
<dbReference type="PANTHER" id="PTHR32063:SF0">
    <property type="entry name" value="SWARMING MOTILITY PROTEIN SWRC"/>
    <property type="match status" value="1"/>
</dbReference>
<proteinExistence type="predicted"/>
<keyword evidence="2" id="KW-0812">Transmembrane</keyword>
<evidence type="ECO:0000256" key="1">
    <source>
        <dbReference type="SAM" id="MobiDB-lite"/>
    </source>
</evidence>
<evidence type="ECO:0000313" key="3">
    <source>
        <dbReference type="EMBL" id="SUZ65242.1"/>
    </source>
</evidence>
<organism evidence="3">
    <name type="scientific">marine metagenome</name>
    <dbReference type="NCBI Taxonomy" id="408172"/>
    <lineage>
        <taxon>unclassified sequences</taxon>
        <taxon>metagenomes</taxon>
        <taxon>ecological metagenomes</taxon>
    </lineage>
</organism>
<dbReference type="GO" id="GO:0042910">
    <property type="term" value="F:xenobiotic transmembrane transporter activity"/>
    <property type="evidence" value="ECO:0007669"/>
    <property type="project" value="TreeGrafter"/>
</dbReference>
<dbReference type="SUPFAM" id="SSF82714">
    <property type="entry name" value="Multidrug efflux transporter AcrB TolC docking domain, DN and DC subdomains"/>
    <property type="match status" value="2"/>
</dbReference>
<feature type="transmembrane region" description="Helical" evidence="2">
    <location>
        <begin position="606"/>
        <end position="627"/>
    </location>
</feature>
<dbReference type="Gene3D" id="3.30.70.1320">
    <property type="entry name" value="Multidrug efflux transporter AcrB pore domain like"/>
    <property type="match status" value="1"/>
</dbReference>
<dbReference type="EMBL" id="UINC01000954">
    <property type="protein sequence ID" value="SUZ65242.1"/>
    <property type="molecule type" value="Genomic_DNA"/>
</dbReference>
<dbReference type="GO" id="GO:0005886">
    <property type="term" value="C:plasma membrane"/>
    <property type="evidence" value="ECO:0007669"/>
    <property type="project" value="TreeGrafter"/>
</dbReference>
<feature type="compositionally biased region" description="Gly residues" evidence="1">
    <location>
        <begin position="683"/>
        <end position="703"/>
    </location>
</feature>
<feature type="transmembrane region" description="Helical" evidence="2">
    <location>
        <begin position="366"/>
        <end position="393"/>
    </location>
</feature>
<dbReference type="Pfam" id="PF00873">
    <property type="entry name" value="ACR_tran"/>
    <property type="match status" value="2"/>
</dbReference>
<dbReference type="PRINTS" id="PR00702">
    <property type="entry name" value="ACRIFLAVINRP"/>
</dbReference>
<dbReference type="InterPro" id="IPR027463">
    <property type="entry name" value="AcrB_DN_DC_subdom"/>
</dbReference>
<dbReference type="Gene3D" id="3.30.70.1440">
    <property type="entry name" value="Multidrug efflux transporter AcrB pore domain"/>
    <property type="match status" value="1"/>
</dbReference>